<feature type="chain" id="PRO_5003177971" description="CUB-like domain-containing protein" evidence="1">
    <location>
        <begin position="32"/>
        <end position="375"/>
    </location>
</feature>
<dbReference type="EMBL" id="DS268522">
    <property type="protein sequence ID" value="EFO85288.1"/>
    <property type="molecule type" value="Genomic_DNA"/>
</dbReference>
<proteinExistence type="predicted"/>
<keyword evidence="1" id="KW-0732">Signal</keyword>
<name>E3N3W6_CAERE</name>
<evidence type="ECO:0000259" key="2">
    <source>
        <dbReference type="Pfam" id="PF02408"/>
    </source>
</evidence>
<organism evidence="4">
    <name type="scientific">Caenorhabditis remanei</name>
    <name type="common">Caenorhabditis vulgaris</name>
    <dbReference type="NCBI Taxonomy" id="31234"/>
    <lineage>
        <taxon>Eukaryota</taxon>
        <taxon>Metazoa</taxon>
        <taxon>Ecdysozoa</taxon>
        <taxon>Nematoda</taxon>
        <taxon>Chromadorea</taxon>
        <taxon>Rhabditida</taxon>
        <taxon>Rhabditina</taxon>
        <taxon>Rhabditomorpha</taxon>
        <taxon>Rhabditoidea</taxon>
        <taxon>Rhabditidae</taxon>
        <taxon>Peloderinae</taxon>
        <taxon>Caenorhabditis</taxon>
    </lineage>
</organism>
<dbReference type="PANTHER" id="PTHR21447">
    <property type="entry name" value="RING-TYPE DOMAIN-CONTAINING PROTEIN-RELATED"/>
    <property type="match status" value="1"/>
</dbReference>
<dbReference type="InterPro" id="IPR003366">
    <property type="entry name" value="CUB-like_dom"/>
</dbReference>
<dbReference type="HOGENOM" id="CLU_025156_0_0_1"/>
<dbReference type="AlphaFoldDB" id="E3N3W6"/>
<dbReference type="Proteomes" id="UP000008281">
    <property type="component" value="Unassembled WGS sequence"/>
</dbReference>
<evidence type="ECO:0000313" key="3">
    <source>
        <dbReference type="EMBL" id="EFO85288.1"/>
    </source>
</evidence>
<dbReference type="STRING" id="31234.E3N3W6"/>
<dbReference type="Pfam" id="PF02408">
    <property type="entry name" value="CUB_2"/>
    <property type="match status" value="1"/>
</dbReference>
<feature type="domain" description="CUB-like" evidence="2">
    <location>
        <begin position="32"/>
        <end position="146"/>
    </location>
</feature>
<feature type="signal peptide" evidence="1">
    <location>
        <begin position="1"/>
        <end position="31"/>
    </location>
</feature>
<dbReference type="OMA" id="YTETVTH"/>
<keyword evidence="4" id="KW-1185">Reference proteome</keyword>
<dbReference type="GO" id="GO:0045087">
    <property type="term" value="P:innate immune response"/>
    <property type="evidence" value="ECO:0007669"/>
    <property type="project" value="TreeGrafter"/>
</dbReference>
<reference evidence="3" key="1">
    <citation type="submission" date="2007-07" db="EMBL/GenBank/DDBJ databases">
        <title>PCAP assembly of the Caenorhabditis remanei genome.</title>
        <authorList>
            <consortium name="The Caenorhabditis remanei Sequencing Consortium"/>
            <person name="Wilson R.K."/>
        </authorList>
    </citation>
    <scope>NUCLEOTIDE SEQUENCE [LARGE SCALE GENOMIC DNA]</scope>
    <source>
        <strain evidence="3">PB4641</strain>
    </source>
</reference>
<dbReference type="InParanoid" id="E3N3W6"/>
<protein>
    <recommendedName>
        <fullName evidence="2">CUB-like domain-containing protein</fullName>
    </recommendedName>
</protein>
<sequence>MYSTDTVKNILKMTQVFWIIALVALVGPSVALDCVQIPKDQIIPRHFVTIPAGSNDTVEIPPNYSCTYLVTVPPMVYAHVRLENGLEGNNDMITVIDQQATRTLVASRSSKILNFYVFPNTTTTFQVVTKSVNMHSKFRLVIFYQNSTFFHKCHINSSISVLNPNVTYLGNSDLKYFILNDLQVNSYKNPQIMIGTEQISMAIAHSGWDADIFDNYFVIDGDFENPKYVYRMSRFQYSNYISTGNKLTVVGLDNRVSESSVVFTPLSQAQQFDSLTAFGTYFEANQLDINGKDGNKKRSAVNVIGMKDYTRILSVEKSSDPNCVLKAVEAPPSSSSEVYLDFSTVTSFPRNITHQSFSIIAENCSASFKLISLEY</sequence>
<evidence type="ECO:0000313" key="4">
    <source>
        <dbReference type="Proteomes" id="UP000008281"/>
    </source>
</evidence>
<gene>
    <name evidence="3" type="ORF">CRE_24703</name>
</gene>
<dbReference type="GO" id="GO:0045121">
    <property type="term" value="C:membrane raft"/>
    <property type="evidence" value="ECO:0007669"/>
    <property type="project" value="TreeGrafter"/>
</dbReference>
<accession>E3N3W6</accession>
<evidence type="ECO:0000256" key="1">
    <source>
        <dbReference type="SAM" id="SignalP"/>
    </source>
</evidence>
<dbReference type="OrthoDB" id="5817028at2759"/>
<dbReference type="eggNOG" id="ENOG502TG7H">
    <property type="taxonomic scope" value="Eukaryota"/>
</dbReference>
<dbReference type="PANTHER" id="PTHR21447:SF9">
    <property type="entry name" value="CUB-LIKE DOMAIN-CONTAINING PROTEIN"/>
    <property type="match status" value="1"/>
</dbReference>
<dbReference type="FunCoup" id="E3N3W6">
    <property type="interactions" value="1908"/>
</dbReference>